<organism evidence="1 2">
    <name type="scientific">Neolewinella maritima</name>
    <dbReference type="NCBI Taxonomy" id="1383882"/>
    <lineage>
        <taxon>Bacteria</taxon>
        <taxon>Pseudomonadati</taxon>
        <taxon>Bacteroidota</taxon>
        <taxon>Saprospiria</taxon>
        <taxon>Saprospirales</taxon>
        <taxon>Lewinellaceae</taxon>
        <taxon>Neolewinella</taxon>
    </lineage>
</organism>
<dbReference type="Gene3D" id="2.40.160.20">
    <property type="match status" value="1"/>
</dbReference>
<name>A0ABN8F021_9BACT</name>
<dbReference type="Proteomes" id="UP000837803">
    <property type="component" value="Unassembled WGS sequence"/>
</dbReference>
<comment type="caution">
    <text evidence="1">The sequence shown here is derived from an EMBL/GenBank/DDBJ whole genome shotgun (WGS) entry which is preliminary data.</text>
</comment>
<evidence type="ECO:0000313" key="1">
    <source>
        <dbReference type="EMBL" id="CAH0999572.1"/>
    </source>
</evidence>
<gene>
    <name evidence="1" type="ORF">LEM8419_00872</name>
</gene>
<reference evidence="1" key="1">
    <citation type="submission" date="2021-12" db="EMBL/GenBank/DDBJ databases">
        <authorList>
            <person name="Rodrigo-Torres L."/>
            <person name="Arahal R. D."/>
            <person name="Lucena T."/>
        </authorList>
    </citation>
    <scope>NUCLEOTIDE SEQUENCE</scope>
    <source>
        <strain evidence="1">CECT 8419</strain>
    </source>
</reference>
<evidence type="ECO:0000313" key="2">
    <source>
        <dbReference type="Proteomes" id="UP000837803"/>
    </source>
</evidence>
<dbReference type="InterPro" id="IPR011250">
    <property type="entry name" value="OMP/PagP_B-barrel"/>
</dbReference>
<dbReference type="RefSeq" id="WP_238749753.1">
    <property type="nucleotide sequence ID" value="NZ_CAKLPZ010000001.1"/>
</dbReference>
<accession>A0ABN8F021</accession>
<protein>
    <recommendedName>
        <fullName evidence="3">Porin</fullName>
    </recommendedName>
</protein>
<keyword evidence="2" id="KW-1185">Reference proteome</keyword>
<dbReference type="SUPFAM" id="SSF56925">
    <property type="entry name" value="OMPA-like"/>
    <property type="match status" value="1"/>
</dbReference>
<dbReference type="EMBL" id="CAKLPZ010000001">
    <property type="protein sequence ID" value="CAH0999572.1"/>
    <property type="molecule type" value="Genomic_DNA"/>
</dbReference>
<sequence length="379" mass="41823">MKHLILLICLLISIGLCGQTRKGNWYLSGNTAVAGQHVTGTQTSVYSPTAELYGRSNLSATSFRSGYFLSNRLLVGTRLDYLRTIARDYYVTNESNRLSLKPFVRYYILDGSSRRSLAVFGELGFGTISFGAGDRYETDFHLGLGAELPLAPGILGTANLNYDANAWGINFTNLTLGLNVLTGQLQDSPATAPLRRGTFTTSGRLGSVAYGRNKSGDDVAAELQVRLSPQLGYFILDGLLLEAAVTFDYRTYRSDSRYRFHYAAAFDSYALDAGLTARYYVLQRGRLLPYAEVGLSYLQQRNHTGMRAVLVDGPKLRALPWRAGAGLSYILSPQLALDLSGVYQRGTTKRLRDSWTNNQPQRRLQGTVGLRFFLPAAGR</sequence>
<evidence type="ECO:0008006" key="3">
    <source>
        <dbReference type="Google" id="ProtNLM"/>
    </source>
</evidence>
<proteinExistence type="predicted"/>